<accession>A0AAD9J485</accession>
<dbReference type="InterPro" id="IPR028039">
    <property type="entry name" value="CCDC32"/>
</dbReference>
<keyword evidence="3" id="KW-1185">Reference proteome</keyword>
<dbReference type="PANTHER" id="PTHR31800">
    <property type="entry name" value="COILED-COIL DOMAIN-CONTAINING PROTEIN 32"/>
    <property type="match status" value="1"/>
</dbReference>
<proteinExistence type="predicted"/>
<organism evidence="2 3">
    <name type="scientific">Paralvinella palmiformis</name>
    <dbReference type="NCBI Taxonomy" id="53620"/>
    <lineage>
        <taxon>Eukaryota</taxon>
        <taxon>Metazoa</taxon>
        <taxon>Spiralia</taxon>
        <taxon>Lophotrochozoa</taxon>
        <taxon>Annelida</taxon>
        <taxon>Polychaeta</taxon>
        <taxon>Sedentaria</taxon>
        <taxon>Canalipalpata</taxon>
        <taxon>Terebellida</taxon>
        <taxon>Terebelliformia</taxon>
        <taxon>Alvinellidae</taxon>
        <taxon>Paralvinella</taxon>
    </lineage>
</organism>
<feature type="region of interest" description="Disordered" evidence="1">
    <location>
        <begin position="125"/>
        <end position="144"/>
    </location>
</feature>
<protein>
    <submittedName>
        <fullName evidence="2">Uncharacterized protein</fullName>
    </submittedName>
</protein>
<comment type="caution">
    <text evidence="2">The sequence shown here is derived from an EMBL/GenBank/DDBJ whole genome shotgun (WGS) entry which is preliminary data.</text>
</comment>
<reference evidence="2" key="1">
    <citation type="journal article" date="2023" name="Mol. Biol. Evol.">
        <title>Third-Generation Sequencing Reveals the Adaptive Role of the Epigenome in Three Deep-Sea Polychaetes.</title>
        <authorList>
            <person name="Perez M."/>
            <person name="Aroh O."/>
            <person name="Sun Y."/>
            <person name="Lan Y."/>
            <person name="Juniper S.K."/>
            <person name="Young C.R."/>
            <person name="Angers B."/>
            <person name="Qian P.Y."/>
        </authorList>
    </citation>
    <scope>NUCLEOTIDE SEQUENCE</scope>
    <source>
        <strain evidence="2">P08H-3</strain>
    </source>
</reference>
<dbReference type="Pfam" id="PF14989">
    <property type="entry name" value="CCDC32"/>
    <property type="match status" value="1"/>
</dbReference>
<sequence>MDPWAPIPQTVSSCVCDLDSERYVAALESRLNKLKESRNSEPTAKELLAGLSQAKEAEMINLTQSSSGPYISSYACTDGDDANIESPSLVMAIQRKLQPEKQALSTEELLELVENDELAKIRHKMENLESVENNADTPEVTDEN</sequence>
<dbReference type="AlphaFoldDB" id="A0AAD9J485"/>
<gene>
    <name evidence="2" type="ORF">LSH36_634g00053</name>
</gene>
<dbReference type="GO" id="GO:0044782">
    <property type="term" value="P:cilium organization"/>
    <property type="evidence" value="ECO:0007669"/>
    <property type="project" value="TreeGrafter"/>
</dbReference>
<dbReference type="Proteomes" id="UP001208570">
    <property type="component" value="Unassembled WGS sequence"/>
</dbReference>
<evidence type="ECO:0000313" key="3">
    <source>
        <dbReference type="Proteomes" id="UP001208570"/>
    </source>
</evidence>
<dbReference type="EMBL" id="JAODUP010000633">
    <property type="protein sequence ID" value="KAK2146088.1"/>
    <property type="molecule type" value="Genomic_DNA"/>
</dbReference>
<evidence type="ECO:0000313" key="2">
    <source>
        <dbReference type="EMBL" id="KAK2146088.1"/>
    </source>
</evidence>
<dbReference type="PANTHER" id="PTHR31800:SF1">
    <property type="entry name" value="COILED-COIL DOMAIN-CONTAINING PROTEIN 32"/>
    <property type="match status" value="1"/>
</dbReference>
<evidence type="ECO:0000256" key="1">
    <source>
        <dbReference type="SAM" id="MobiDB-lite"/>
    </source>
</evidence>
<name>A0AAD9J485_9ANNE</name>